<dbReference type="Proteomes" id="UP001224644">
    <property type="component" value="Unassembled WGS sequence"/>
</dbReference>
<comment type="caution">
    <text evidence="1">The sequence shown here is derived from an EMBL/GenBank/DDBJ whole genome shotgun (WGS) entry which is preliminary data.</text>
</comment>
<dbReference type="RefSeq" id="WP_238226240.1">
    <property type="nucleotide sequence ID" value="NZ_BPQD01000016.1"/>
</dbReference>
<evidence type="ECO:0000313" key="1">
    <source>
        <dbReference type="EMBL" id="MDN3592126.1"/>
    </source>
</evidence>
<protein>
    <submittedName>
        <fullName evidence="1">Contractile injection system protein, VgrG/Pvc8 family</fullName>
    </submittedName>
</protein>
<dbReference type="EMBL" id="JAUFPX010000015">
    <property type="protein sequence ID" value="MDN3592126.1"/>
    <property type="molecule type" value="Genomic_DNA"/>
</dbReference>
<dbReference type="SUPFAM" id="SSF69279">
    <property type="entry name" value="Phage tail proteins"/>
    <property type="match status" value="1"/>
</dbReference>
<gene>
    <name evidence="1" type="ORF">QWZ12_16125</name>
</gene>
<dbReference type="Pfam" id="PF05954">
    <property type="entry name" value="Phage_GPD"/>
    <property type="match status" value="1"/>
</dbReference>
<sequence>MDGGDITSTLIPAPFGIPLVGGGVMVPSGFTSGDARAPLMSITVTDNEGTKSDAVTMEIDNRARQRAPKKGSTVQVSLGYANAGVKYMGQYKVDQWTKTGAPRKMSVSAKAADVTTDIKSPKSRSYHKKTVGEIVKEVAGKHKKSAQVDPEIAKIKIGHIDQSGESDLQFLSRLAKRVGANFKPADGKLLFTKAGGGRLADGSAAPTFVIREADVTDWSATGSERGAYESASASWQNVETGEREWITSGGKGKPQHRDRKLYKTREEAEQAAKVQLASLNRGKVSVSITMIGDLKFFAGCKIMFLANDPDVDGLYSCKTAAHTLDDGGLKTVLTLESGEDDDTTK</sequence>
<reference evidence="2" key="1">
    <citation type="journal article" date="2019" name="Int. J. Syst. Evol. Microbiol.">
        <title>The Global Catalogue of Microorganisms (GCM) 10K type strain sequencing project: providing services to taxonomists for standard genome sequencing and annotation.</title>
        <authorList>
            <consortium name="The Broad Institute Genomics Platform"/>
            <consortium name="The Broad Institute Genome Sequencing Center for Infectious Disease"/>
            <person name="Wu L."/>
            <person name="Ma J."/>
        </authorList>
    </citation>
    <scope>NUCLEOTIDE SEQUENCE [LARGE SCALE GENOMIC DNA]</scope>
    <source>
        <strain evidence="2">CECT 7069</strain>
    </source>
</reference>
<evidence type="ECO:0000313" key="2">
    <source>
        <dbReference type="Proteomes" id="UP001224644"/>
    </source>
</evidence>
<accession>A0ABT8BJ55</accession>
<organism evidence="1 2">
    <name type="scientific">Methylobacterium adhaesivum</name>
    <dbReference type="NCBI Taxonomy" id="333297"/>
    <lineage>
        <taxon>Bacteria</taxon>
        <taxon>Pseudomonadati</taxon>
        <taxon>Pseudomonadota</taxon>
        <taxon>Alphaproteobacteria</taxon>
        <taxon>Hyphomicrobiales</taxon>
        <taxon>Methylobacteriaceae</taxon>
        <taxon>Methylobacterium</taxon>
    </lineage>
</organism>
<name>A0ABT8BJ55_9HYPH</name>
<dbReference type="Gene3D" id="3.55.50.10">
    <property type="entry name" value="Baseplate protein-like domains"/>
    <property type="match status" value="1"/>
</dbReference>
<keyword evidence="2" id="KW-1185">Reference proteome</keyword>
<proteinExistence type="predicted"/>